<evidence type="ECO:0000259" key="2">
    <source>
        <dbReference type="Pfam" id="PF14383"/>
    </source>
</evidence>
<dbReference type="Proteomes" id="UP000325577">
    <property type="component" value="Linkage Group LG11"/>
</dbReference>
<name>A0A5J5BKQ9_9ASTE</name>
<protein>
    <recommendedName>
        <fullName evidence="2">DUF3741 domain-containing protein</fullName>
    </recommendedName>
</protein>
<evidence type="ECO:0000313" key="4">
    <source>
        <dbReference type="Proteomes" id="UP000325577"/>
    </source>
</evidence>
<organism evidence="3 4">
    <name type="scientific">Nyssa sinensis</name>
    <dbReference type="NCBI Taxonomy" id="561372"/>
    <lineage>
        <taxon>Eukaryota</taxon>
        <taxon>Viridiplantae</taxon>
        <taxon>Streptophyta</taxon>
        <taxon>Embryophyta</taxon>
        <taxon>Tracheophyta</taxon>
        <taxon>Spermatophyta</taxon>
        <taxon>Magnoliopsida</taxon>
        <taxon>eudicotyledons</taxon>
        <taxon>Gunneridae</taxon>
        <taxon>Pentapetalae</taxon>
        <taxon>asterids</taxon>
        <taxon>Cornales</taxon>
        <taxon>Nyssaceae</taxon>
        <taxon>Nyssa</taxon>
    </lineage>
</organism>
<evidence type="ECO:0000256" key="1">
    <source>
        <dbReference type="SAM" id="MobiDB-lite"/>
    </source>
</evidence>
<sequence length="412" mass="46536">MKFLSSSSSSTSSTTATSIDGAGCLTGVLRRLFCFNSLPTYPSDQIKVTVVKSVEYDKLQCLETEEKVAGSATPGIVARLMGLEPLRRIDVDKIQMTPNPISRSRSMNSVETLKEFESEVGRHQRFKTSLSFREASTFLELEDDKFFILTFKNGVEIMEMGSKVRKSDTGFGELKPRKKKGCKNREENVPEKKNKECQETNEVVLDEKQNRRINCRSSSSNVRRRTKNSDGNLHVAMEAVKMWKPISHEGKSDGGRSRKKKKKGNVSVAKRVESNSGNSSPVSVLDSADIIDPQVHTSEEDSRLTSSNSRRKLSAELENYELSSPCNTQSSISGDKEMKIIEEKCQGLKKKDYQSQNNVERWSEICKMAGRDIMESSWTYREVWKFEDFEDIGADFGLQILEQLLNELAEQI</sequence>
<reference evidence="3 4" key="1">
    <citation type="submission" date="2019-09" db="EMBL/GenBank/DDBJ databases">
        <title>A chromosome-level genome assembly of the Chinese tupelo Nyssa sinensis.</title>
        <authorList>
            <person name="Yang X."/>
            <person name="Kang M."/>
            <person name="Yang Y."/>
            <person name="Xiong H."/>
            <person name="Wang M."/>
            <person name="Zhang Z."/>
            <person name="Wang Z."/>
            <person name="Wu H."/>
            <person name="Ma T."/>
            <person name="Liu J."/>
            <person name="Xi Z."/>
        </authorList>
    </citation>
    <scope>NUCLEOTIDE SEQUENCE [LARGE SCALE GENOMIC DNA]</scope>
    <source>
        <strain evidence="3">J267</strain>
        <tissue evidence="3">Leaf</tissue>
    </source>
</reference>
<dbReference type="EMBL" id="CM018034">
    <property type="protein sequence ID" value="KAA8543725.1"/>
    <property type="molecule type" value="Genomic_DNA"/>
</dbReference>
<feature type="domain" description="DUF3741" evidence="2">
    <location>
        <begin position="64"/>
        <end position="84"/>
    </location>
</feature>
<gene>
    <name evidence="3" type="ORF">F0562_022098</name>
</gene>
<dbReference type="PANTHER" id="PTHR35499:SF1">
    <property type="entry name" value="DUF3741 DOMAIN-CONTAINING PROTEIN"/>
    <property type="match status" value="1"/>
</dbReference>
<feature type="compositionally biased region" description="Basic and acidic residues" evidence="1">
    <location>
        <begin position="246"/>
        <end position="256"/>
    </location>
</feature>
<feature type="compositionally biased region" description="Basic and acidic residues" evidence="1">
    <location>
        <begin position="183"/>
        <end position="198"/>
    </location>
</feature>
<feature type="region of interest" description="Disordered" evidence="1">
    <location>
        <begin position="210"/>
        <end position="289"/>
    </location>
</feature>
<dbReference type="PANTHER" id="PTHR35499">
    <property type="entry name" value="OS05G0128300 PROTEIN"/>
    <property type="match status" value="1"/>
</dbReference>
<accession>A0A5J5BKQ9</accession>
<evidence type="ECO:0000313" key="3">
    <source>
        <dbReference type="EMBL" id="KAA8543725.1"/>
    </source>
</evidence>
<feature type="region of interest" description="Disordered" evidence="1">
    <location>
        <begin position="167"/>
        <end position="198"/>
    </location>
</feature>
<keyword evidence="4" id="KW-1185">Reference proteome</keyword>
<dbReference type="InterPro" id="IPR032795">
    <property type="entry name" value="DUF3741-assoc"/>
</dbReference>
<proteinExistence type="predicted"/>
<dbReference type="OrthoDB" id="1924799at2759"/>
<dbReference type="Pfam" id="PF14383">
    <property type="entry name" value="VARLMGL"/>
    <property type="match status" value="1"/>
</dbReference>
<dbReference type="AlphaFoldDB" id="A0A5J5BKQ9"/>